<keyword evidence="9" id="KW-1185">Reference proteome</keyword>
<feature type="domain" description="Homeobox" evidence="7">
    <location>
        <begin position="298"/>
        <end position="358"/>
    </location>
</feature>
<comment type="subcellular location">
    <subcellularLocation>
        <location evidence="4 5">Nucleus</location>
    </subcellularLocation>
</comment>
<feature type="compositionally biased region" description="Polar residues" evidence="6">
    <location>
        <begin position="768"/>
        <end position="783"/>
    </location>
</feature>
<dbReference type="Proteomes" id="UP000748531">
    <property type="component" value="Unassembled WGS sequence"/>
</dbReference>
<dbReference type="Pfam" id="PF00046">
    <property type="entry name" value="Homeodomain"/>
    <property type="match status" value="1"/>
</dbReference>
<dbReference type="GO" id="GO:0000978">
    <property type="term" value="F:RNA polymerase II cis-regulatory region sequence-specific DNA binding"/>
    <property type="evidence" value="ECO:0007669"/>
    <property type="project" value="TreeGrafter"/>
</dbReference>
<dbReference type="PROSITE" id="PS50071">
    <property type="entry name" value="HOMEOBOX_2"/>
    <property type="match status" value="1"/>
</dbReference>
<dbReference type="InterPro" id="IPR050460">
    <property type="entry name" value="Distal-less_Homeobox_TF"/>
</dbReference>
<evidence type="ECO:0000256" key="4">
    <source>
        <dbReference type="PROSITE-ProRule" id="PRU00108"/>
    </source>
</evidence>
<feature type="DNA-binding region" description="Homeobox" evidence="4">
    <location>
        <begin position="300"/>
        <end position="359"/>
    </location>
</feature>
<dbReference type="AlphaFoldDB" id="A0A8J4WIK8"/>
<evidence type="ECO:0000256" key="6">
    <source>
        <dbReference type="SAM" id="MobiDB-lite"/>
    </source>
</evidence>
<evidence type="ECO:0000256" key="5">
    <source>
        <dbReference type="RuleBase" id="RU000682"/>
    </source>
</evidence>
<dbReference type="PRINTS" id="PR00031">
    <property type="entry name" value="HTHREPRESSR"/>
</dbReference>
<feature type="compositionally biased region" description="Polar residues" evidence="6">
    <location>
        <begin position="407"/>
        <end position="436"/>
    </location>
</feature>
<name>A0A8J4WIK8_9TREM</name>
<dbReference type="PRINTS" id="PR00024">
    <property type="entry name" value="HOMEOBOX"/>
</dbReference>
<dbReference type="InterPro" id="IPR020479">
    <property type="entry name" value="HD_metazoa"/>
</dbReference>
<dbReference type="PANTHER" id="PTHR24327">
    <property type="entry name" value="HOMEOBOX PROTEIN"/>
    <property type="match status" value="1"/>
</dbReference>
<dbReference type="EMBL" id="LUCH01002032">
    <property type="protein sequence ID" value="KAF5402096.1"/>
    <property type="molecule type" value="Genomic_DNA"/>
</dbReference>
<dbReference type="SUPFAM" id="SSF46689">
    <property type="entry name" value="Homeodomain-like"/>
    <property type="match status" value="1"/>
</dbReference>
<dbReference type="SMART" id="SM00389">
    <property type="entry name" value="HOX"/>
    <property type="match status" value="1"/>
</dbReference>
<feature type="region of interest" description="Disordered" evidence="6">
    <location>
        <begin position="217"/>
        <end position="255"/>
    </location>
</feature>
<protein>
    <recommendedName>
        <fullName evidence="7">Homeobox domain-containing protein</fullName>
    </recommendedName>
</protein>
<evidence type="ECO:0000256" key="1">
    <source>
        <dbReference type="ARBA" id="ARBA00023125"/>
    </source>
</evidence>
<evidence type="ECO:0000313" key="8">
    <source>
        <dbReference type="EMBL" id="KAF5402096.1"/>
    </source>
</evidence>
<sequence length="793" mass="87539">MPKWSEETQTTRSTCSIIPSYLDYDSSNHNFDSMPYEDCHTRSSVGPVQNAVQTSLCSANNLSDIDDVQAILSDGLPHPEEIGCEELDNLSFRGSLGTDLQPVLLPRPLFFHTTHPLSSALLNEPSIDCSNVNHSMEYGYPTQNNISYIQDALRHPPCKPTTPSGRSAACEEKLHPFSPERWLNRQEQSSVHFAHHPSYSNSTRLTAPLDDFHTSISEKNGDAVKSSNNTDNIRSQSYETPAQARHSVGSTTGDAGSVYVTSNNLDIPKLAPSGRNKPGTLIRNGNLLHSMPQTKGNKKLRKPRTIYSSMQLQHLAKRFHLTQYLSLPERAELAASLGLTQTQVKIWFQNRRSKFKKLINQGHDVSTLTGSITFKSHSEAVGKQLEEMFDLQQKEVDSEFISDGKNDSLSGMENSSMDSSFTSGQQASSPITPFTSSQVVGEQLSYPATRMPSTTGTIPYNMSQLIHNASQSNQNIPWHGTDVNVCATSKGIQNYEMCLPETHSSIHSDVDTSGISGILTHSVYNGSSPLNTSTGYLPGPLDESSSASPYPGSLTETADLGLFTATWDAAVMGSTGKTIINCHLCPNVSKADETHYTQYLDTQVRFEDPLTGQHTNHTNNYVNLKRNFSEKVNCYADFEAAGKLELVATRMNQPEAEAYYYSDKNKTFFEKGQDVSFKYYDSRYANTVTSCSTASFTQFRPSCCSNFNGHEEDKLPTPVFRSCETRLDGTLNNVRSSNIWHSGMTTGIPHFPVIWPVNDHLPEDIPGPQNTRSCSNYAGNNPDPTEGLTCSVD</sequence>
<dbReference type="CDD" id="cd00086">
    <property type="entry name" value="homeodomain"/>
    <property type="match status" value="1"/>
</dbReference>
<gene>
    <name evidence="8" type="ORF">PHET_04592</name>
</gene>
<feature type="region of interest" description="Disordered" evidence="6">
    <location>
        <begin position="269"/>
        <end position="300"/>
    </location>
</feature>
<evidence type="ECO:0000259" key="7">
    <source>
        <dbReference type="PROSITE" id="PS50071"/>
    </source>
</evidence>
<dbReference type="InterPro" id="IPR000047">
    <property type="entry name" value="HTH_motif"/>
</dbReference>
<feature type="compositionally biased region" description="Polar residues" evidence="6">
    <location>
        <begin position="225"/>
        <end position="240"/>
    </location>
</feature>
<dbReference type="GO" id="GO:0005634">
    <property type="term" value="C:nucleus"/>
    <property type="evidence" value="ECO:0007669"/>
    <property type="project" value="UniProtKB-SubCell"/>
</dbReference>
<dbReference type="InterPro" id="IPR001356">
    <property type="entry name" value="HD"/>
</dbReference>
<feature type="region of interest" description="Disordered" evidence="6">
    <location>
        <begin position="401"/>
        <end position="436"/>
    </location>
</feature>
<organism evidence="8 9">
    <name type="scientific">Paragonimus heterotremus</name>
    <dbReference type="NCBI Taxonomy" id="100268"/>
    <lineage>
        <taxon>Eukaryota</taxon>
        <taxon>Metazoa</taxon>
        <taxon>Spiralia</taxon>
        <taxon>Lophotrochozoa</taxon>
        <taxon>Platyhelminthes</taxon>
        <taxon>Trematoda</taxon>
        <taxon>Digenea</taxon>
        <taxon>Plagiorchiida</taxon>
        <taxon>Troglotremata</taxon>
        <taxon>Troglotrematidae</taxon>
        <taxon>Paragonimus</taxon>
    </lineage>
</organism>
<dbReference type="InterPro" id="IPR017970">
    <property type="entry name" value="Homeobox_CS"/>
</dbReference>
<keyword evidence="1 4" id="KW-0238">DNA-binding</keyword>
<feature type="region of interest" description="Disordered" evidence="6">
    <location>
        <begin position="766"/>
        <end position="793"/>
    </location>
</feature>
<dbReference type="OrthoDB" id="6269883at2759"/>
<evidence type="ECO:0000256" key="3">
    <source>
        <dbReference type="ARBA" id="ARBA00023242"/>
    </source>
</evidence>
<dbReference type="PROSITE" id="PS00027">
    <property type="entry name" value="HOMEOBOX_1"/>
    <property type="match status" value="1"/>
</dbReference>
<dbReference type="FunFam" id="1.10.10.60:FF:000424">
    <property type="entry name" value="ANTP homeobox protein"/>
    <property type="match status" value="1"/>
</dbReference>
<dbReference type="InterPro" id="IPR009057">
    <property type="entry name" value="Homeodomain-like_sf"/>
</dbReference>
<dbReference type="Gene3D" id="1.10.10.60">
    <property type="entry name" value="Homeodomain-like"/>
    <property type="match status" value="1"/>
</dbReference>
<dbReference type="PANTHER" id="PTHR24327:SF81">
    <property type="entry name" value="HOMEOTIC PROTEIN DISTAL-LESS-RELATED"/>
    <property type="match status" value="1"/>
</dbReference>
<evidence type="ECO:0000256" key="2">
    <source>
        <dbReference type="ARBA" id="ARBA00023155"/>
    </source>
</evidence>
<reference evidence="8" key="1">
    <citation type="submission" date="2019-05" db="EMBL/GenBank/DDBJ databases">
        <title>Annotation for the trematode Paragonimus heterotremus.</title>
        <authorList>
            <person name="Choi Y.-J."/>
        </authorList>
    </citation>
    <scope>NUCLEOTIDE SEQUENCE</scope>
    <source>
        <strain evidence="8">LC</strain>
    </source>
</reference>
<evidence type="ECO:0000313" key="9">
    <source>
        <dbReference type="Proteomes" id="UP000748531"/>
    </source>
</evidence>
<comment type="caution">
    <text evidence="8">The sequence shown here is derived from an EMBL/GenBank/DDBJ whole genome shotgun (WGS) entry which is preliminary data.</text>
</comment>
<dbReference type="GO" id="GO:0000981">
    <property type="term" value="F:DNA-binding transcription factor activity, RNA polymerase II-specific"/>
    <property type="evidence" value="ECO:0007669"/>
    <property type="project" value="InterPro"/>
</dbReference>
<keyword evidence="3 4" id="KW-0539">Nucleus</keyword>
<accession>A0A8J4WIK8</accession>
<proteinExistence type="predicted"/>
<keyword evidence="2 4" id="KW-0371">Homeobox</keyword>